<sequence>MNYRNPAPTVDLIIEMRDRPHRPIVLIERHNQPYGWALPGGFVDYGEAVETAAVREAEEETGLTVTLIEQFQVYSDPARDPRKHTLSIVFIATAVGTPAAGDDAKALSLFNPWEIPTKLCFDHDQILQDYWRYRHYGIRPQLSMN</sequence>
<dbReference type="InterPro" id="IPR020476">
    <property type="entry name" value="Nudix_hydrolase"/>
</dbReference>
<evidence type="ECO:0000256" key="1">
    <source>
        <dbReference type="ARBA" id="ARBA00005582"/>
    </source>
</evidence>
<evidence type="ECO:0000313" key="6">
    <source>
        <dbReference type="Proteomes" id="UP000636505"/>
    </source>
</evidence>
<proteinExistence type="inferred from homology"/>
<keyword evidence="6" id="KW-1185">Reference proteome</keyword>
<evidence type="ECO:0000313" key="5">
    <source>
        <dbReference type="EMBL" id="MBE9077235.1"/>
    </source>
</evidence>
<dbReference type="InterPro" id="IPR020084">
    <property type="entry name" value="NUDIX_hydrolase_CS"/>
</dbReference>
<evidence type="ECO:0000259" key="4">
    <source>
        <dbReference type="PROSITE" id="PS51462"/>
    </source>
</evidence>
<dbReference type="Gene3D" id="3.90.79.10">
    <property type="entry name" value="Nucleoside Triphosphate Pyrophosphohydrolase"/>
    <property type="match status" value="1"/>
</dbReference>
<dbReference type="InterPro" id="IPR015797">
    <property type="entry name" value="NUDIX_hydrolase-like_dom_sf"/>
</dbReference>
<reference evidence="5" key="1">
    <citation type="submission" date="2020-10" db="EMBL/GenBank/DDBJ databases">
        <authorList>
            <person name="Castelo-Branco R."/>
            <person name="Eusebio N."/>
            <person name="Adriana R."/>
            <person name="Vieira A."/>
            <person name="Brugerolle De Fraissinette N."/>
            <person name="Rezende De Castro R."/>
            <person name="Schneider M.P."/>
            <person name="Vasconcelos V."/>
            <person name="Leao P.N."/>
        </authorList>
    </citation>
    <scope>NUCLEOTIDE SEQUENCE</scope>
    <source>
        <strain evidence="5">LEGE 07310</strain>
    </source>
</reference>
<protein>
    <submittedName>
        <fullName evidence="5">NUDIX hydrolase</fullName>
    </submittedName>
</protein>
<gene>
    <name evidence="5" type="ORF">IQ241_07995</name>
</gene>
<dbReference type="PANTHER" id="PTHR43736">
    <property type="entry name" value="ADP-RIBOSE PYROPHOSPHATASE"/>
    <property type="match status" value="1"/>
</dbReference>
<dbReference type="GO" id="GO:0016787">
    <property type="term" value="F:hydrolase activity"/>
    <property type="evidence" value="ECO:0007669"/>
    <property type="project" value="UniProtKB-KW"/>
</dbReference>
<comment type="similarity">
    <text evidence="1 3">Belongs to the Nudix hydrolase family.</text>
</comment>
<feature type="domain" description="Nudix hydrolase" evidence="4">
    <location>
        <begin position="3"/>
        <end position="133"/>
    </location>
</feature>
<dbReference type="Proteomes" id="UP000636505">
    <property type="component" value="Unassembled WGS sequence"/>
</dbReference>
<dbReference type="PRINTS" id="PR00502">
    <property type="entry name" value="NUDIXFAMILY"/>
</dbReference>
<dbReference type="AlphaFoldDB" id="A0A8J7ALK3"/>
<name>A0A8J7ALK3_9CYAN</name>
<evidence type="ECO:0000256" key="3">
    <source>
        <dbReference type="RuleBase" id="RU003476"/>
    </source>
</evidence>
<dbReference type="RefSeq" id="WP_193905899.1">
    <property type="nucleotide sequence ID" value="NZ_JADEXG010000014.1"/>
</dbReference>
<comment type="caution">
    <text evidence="5">The sequence shown here is derived from an EMBL/GenBank/DDBJ whole genome shotgun (WGS) entry which is preliminary data.</text>
</comment>
<evidence type="ECO:0000256" key="2">
    <source>
        <dbReference type="ARBA" id="ARBA00022801"/>
    </source>
</evidence>
<dbReference type="EMBL" id="JADEXG010000014">
    <property type="protein sequence ID" value="MBE9077235.1"/>
    <property type="molecule type" value="Genomic_DNA"/>
</dbReference>
<dbReference type="CDD" id="cd18873">
    <property type="entry name" value="NUDIX_NadM_like"/>
    <property type="match status" value="1"/>
</dbReference>
<dbReference type="PROSITE" id="PS00893">
    <property type="entry name" value="NUDIX_BOX"/>
    <property type="match status" value="1"/>
</dbReference>
<organism evidence="5 6">
    <name type="scientific">Vasconcelosia minhoensis LEGE 07310</name>
    <dbReference type="NCBI Taxonomy" id="915328"/>
    <lineage>
        <taxon>Bacteria</taxon>
        <taxon>Bacillati</taxon>
        <taxon>Cyanobacteriota</taxon>
        <taxon>Cyanophyceae</taxon>
        <taxon>Nodosilineales</taxon>
        <taxon>Cymatolegaceae</taxon>
        <taxon>Vasconcelosia</taxon>
        <taxon>Vasconcelosia minhoensis</taxon>
    </lineage>
</organism>
<dbReference type="SUPFAM" id="SSF55811">
    <property type="entry name" value="Nudix"/>
    <property type="match status" value="1"/>
</dbReference>
<keyword evidence="2 3" id="KW-0378">Hydrolase</keyword>
<dbReference type="InterPro" id="IPR000086">
    <property type="entry name" value="NUDIX_hydrolase_dom"/>
</dbReference>
<dbReference type="PANTHER" id="PTHR43736:SF1">
    <property type="entry name" value="DIHYDRONEOPTERIN TRIPHOSPHATE DIPHOSPHATASE"/>
    <property type="match status" value="1"/>
</dbReference>
<accession>A0A8J7ALK3</accession>
<dbReference type="Pfam" id="PF00293">
    <property type="entry name" value="NUDIX"/>
    <property type="match status" value="1"/>
</dbReference>
<dbReference type="PROSITE" id="PS51462">
    <property type="entry name" value="NUDIX"/>
    <property type="match status" value="1"/>
</dbReference>